<dbReference type="GO" id="GO:0032050">
    <property type="term" value="F:clathrin heavy chain binding"/>
    <property type="evidence" value="ECO:0007669"/>
    <property type="project" value="TreeGrafter"/>
</dbReference>
<evidence type="ECO:0000256" key="5">
    <source>
        <dbReference type="ARBA" id="ARBA00023034"/>
    </source>
</evidence>
<dbReference type="PROSITE" id="PS50942">
    <property type="entry name" value="ENTH"/>
    <property type="match status" value="1"/>
</dbReference>
<evidence type="ECO:0000256" key="4">
    <source>
        <dbReference type="ARBA" id="ARBA00022583"/>
    </source>
</evidence>
<keyword evidence="11" id="KW-1185">Reference proteome</keyword>
<sequence length="414" mass="46719">MGMDLQSKIRLALGMVKDHVSIGKATIYNPCGFTRLEIAVVRATCHDSSPMDDKYMHEILFLVSNSPGSIPFLAERISHRLGKTRDRFVALKSLVLIHRLLRGGNRSFEQQLCGAYVSGHLQMSTKWLPRNNSDHSICFLHNYAAYLEERMSWLINQAGKLEPIMPKGLDLQFYDGKTIDLVFRRLPKCQVFLEKVLNCSPLNILPSDSLAQAAMCNTLKESFQVYMTFCEGVAALVNMFFDLKRSARALACDILKRASKQSQELYDMFDTCKRFMGSKNLEFPYVQVIAMDHVLALEQLVHSTPKAPNGLLSSTESRSSPPIFNFLKKSTELQATMADKEGNEAHEKRGGESSLSLSLFSCKLETKISKVWVVFDDDDDEAKELSSVKSKLLDVTQVHMNVDPLMWGSQLTRK</sequence>
<dbReference type="GO" id="GO:0005905">
    <property type="term" value="C:clathrin-coated pit"/>
    <property type="evidence" value="ECO:0007669"/>
    <property type="project" value="UniProtKB-SubCell"/>
</dbReference>
<dbReference type="GO" id="GO:0005794">
    <property type="term" value="C:Golgi apparatus"/>
    <property type="evidence" value="ECO:0007669"/>
    <property type="project" value="UniProtKB-SubCell"/>
</dbReference>
<dbReference type="InterPro" id="IPR014712">
    <property type="entry name" value="ANTH_dom_sf"/>
</dbReference>
<dbReference type="Pfam" id="PF07651">
    <property type="entry name" value="ANTH"/>
    <property type="match status" value="1"/>
</dbReference>
<dbReference type="InterPro" id="IPR045192">
    <property type="entry name" value="AP180-like"/>
</dbReference>
<dbReference type="Gene3D" id="1.20.58.150">
    <property type="entry name" value="ANTH domain"/>
    <property type="match status" value="1"/>
</dbReference>
<name>A0AAN8ZNI4_9MAGN</name>
<keyword evidence="8" id="KW-0968">Cytoplasmic vesicle</keyword>
<evidence type="ECO:0000256" key="1">
    <source>
        <dbReference type="ARBA" id="ARBA00004132"/>
    </source>
</evidence>
<gene>
    <name evidence="10" type="ORF">RJ641_029941</name>
</gene>
<dbReference type="GO" id="GO:0030136">
    <property type="term" value="C:clathrin-coated vesicle"/>
    <property type="evidence" value="ECO:0007669"/>
    <property type="project" value="UniProtKB-SubCell"/>
</dbReference>
<dbReference type="GO" id="GO:0048268">
    <property type="term" value="P:clathrin coat assembly"/>
    <property type="evidence" value="ECO:0007669"/>
    <property type="project" value="InterPro"/>
</dbReference>
<evidence type="ECO:0000256" key="3">
    <source>
        <dbReference type="ARBA" id="ARBA00004600"/>
    </source>
</evidence>
<evidence type="ECO:0000256" key="7">
    <source>
        <dbReference type="ARBA" id="ARBA00023176"/>
    </source>
</evidence>
<dbReference type="GO" id="GO:0005546">
    <property type="term" value="F:phosphatidylinositol-4,5-bisphosphate binding"/>
    <property type="evidence" value="ECO:0007669"/>
    <property type="project" value="TreeGrafter"/>
</dbReference>
<dbReference type="GO" id="GO:0006900">
    <property type="term" value="P:vesicle budding from membrane"/>
    <property type="evidence" value="ECO:0007669"/>
    <property type="project" value="TreeGrafter"/>
</dbReference>
<feature type="domain" description="ENTH" evidence="9">
    <location>
        <begin position="28"/>
        <end position="161"/>
    </location>
</feature>
<keyword evidence="6" id="KW-0472">Membrane</keyword>
<reference evidence="10 11" key="1">
    <citation type="submission" date="2023-12" db="EMBL/GenBank/DDBJ databases">
        <title>A high-quality genome assembly for Dillenia turbinata (Dilleniales).</title>
        <authorList>
            <person name="Chanderbali A."/>
        </authorList>
    </citation>
    <scope>NUCLEOTIDE SEQUENCE [LARGE SCALE GENOMIC DNA]</scope>
    <source>
        <strain evidence="10">LSX21</strain>
        <tissue evidence="10">Leaf</tissue>
    </source>
</reference>
<keyword evidence="7" id="KW-0168">Coated pit</keyword>
<dbReference type="InterPro" id="IPR013809">
    <property type="entry name" value="ENTH"/>
</dbReference>
<dbReference type="PANTHER" id="PTHR22951">
    <property type="entry name" value="CLATHRIN ASSEMBLY PROTEIN"/>
    <property type="match status" value="1"/>
</dbReference>
<dbReference type="GO" id="GO:0072583">
    <property type="term" value="P:clathrin-dependent endocytosis"/>
    <property type="evidence" value="ECO:0007669"/>
    <property type="project" value="InterPro"/>
</dbReference>
<evidence type="ECO:0000313" key="11">
    <source>
        <dbReference type="Proteomes" id="UP001370490"/>
    </source>
</evidence>
<evidence type="ECO:0000313" key="10">
    <source>
        <dbReference type="EMBL" id="KAK6940410.1"/>
    </source>
</evidence>
<dbReference type="Proteomes" id="UP001370490">
    <property type="component" value="Unassembled WGS sequence"/>
</dbReference>
<organism evidence="10 11">
    <name type="scientific">Dillenia turbinata</name>
    <dbReference type="NCBI Taxonomy" id="194707"/>
    <lineage>
        <taxon>Eukaryota</taxon>
        <taxon>Viridiplantae</taxon>
        <taxon>Streptophyta</taxon>
        <taxon>Embryophyta</taxon>
        <taxon>Tracheophyta</taxon>
        <taxon>Spermatophyta</taxon>
        <taxon>Magnoliopsida</taxon>
        <taxon>eudicotyledons</taxon>
        <taxon>Gunneridae</taxon>
        <taxon>Pentapetalae</taxon>
        <taxon>Dilleniales</taxon>
        <taxon>Dilleniaceae</taxon>
        <taxon>Dillenia</taxon>
    </lineage>
</organism>
<dbReference type="GO" id="GO:0005545">
    <property type="term" value="F:1-phosphatidylinositol binding"/>
    <property type="evidence" value="ECO:0007669"/>
    <property type="project" value="InterPro"/>
</dbReference>
<dbReference type="SMART" id="SM00273">
    <property type="entry name" value="ENTH"/>
    <property type="match status" value="1"/>
</dbReference>
<comment type="subcellular location">
    <subcellularLocation>
        <location evidence="1">Cytoplasmic vesicle</location>
        <location evidence="1">Clathrin-coated vesicle</location>
    </subcellularLocation>
    <subcellularLocation>
        <location evidence="2">Golgi apparatus</location>
    </subcellularLocation>
    <subcellularLocation>
        <location evidence="3">Membrane</location>
        <location evidence="3">Clathrin-coated pit</location>
    </subcellularLocation>
</comment>
<dbReference type="InterPro" id="IPR011417">
    <property type="entry name" value="ANTH_dom"/>
</dbReference>
<dbReference type="Gene3D" id="1.25.40.90">
    <property type="match status" value="1"/>
</dbReference>
<evidence type="ECO:0000256" key="2">
    <source>
        <dbReference type="ARBA" id="ARBA00004555"/>
    </source>
</evidence>
<dbReference type="SUPFAM" id="SSF48464">
    <property type="entry name" value="ENTH/VHS domain"/>
    <property type="match status" value="1"/>
</dbReference>
<dbReference type="InterPro" id="IPR048050">
    <property type="entry name" value="ANTH_N_plant"/>
</dbReference>
<keyword evidence="5" id="KW-0333">Golgi apparatus</keyword>
<comment type="caution">
    <text evidence="10">The sequence shown here is derived from an EMBL/GenBank/DDBJ whole genome shotgun (WGS) entry which is preliminary data.</text>
</comment>
<evidence type="ECO:0000259" key="9">
    <source>
        <dbReference type="PROSITE" id="PS50942"/>
    </source>
</evidence>
<dbReference type="EMBL" id="JBAMMX010000005">
    <property type="protein sequence ID" value="KAK6940410.1"/>
    <property type="molecule type" value="Genomic_DNA"/>
</dbReference>
<evidence type="ECO:0000256" key="8">
    <source>
        <dbReference type="ARBA" id="ARBA00023329"/>
    </source>
</evidence>
<accession>A0AAN8ZNI4</accession>
<dbReference type="CDD" id="cd16987">
    <property type="entry name" value="ANTH_N_AP180_plant"/>
    <property type="match status" value="1"/>
</dbReference>
<keyword evidence="4" id="KW-0254">Endocytosis</keyword>
<dbReference type="AlphaFoldDB" id="A0AAN8ZNI4"/>
<dbReference type="SUPFAM" id="SSF89009">
    <property type="entry name" value="GAT-like domain"/>
    <property type="match status" value="1"/>
</dbReference>
<dbReference type="InterPro" id="IPR008942">
    <property type="entry name" value="ENTH_VHS"/>
</dbReference>
<proteinExistence type="predicted"/>
<evidence type="ECO:0000256" key="6">
    <source>
        <dbReference type="ARBA" id="ARBA00023136"/>
    </source>
</evidence>
<dbReference type="GO" id="GO:0000149">
    <property type="term" value="F:SNARE binding"/>
    <property type="evidence" value="ECO:0007669"/>
    <property type="project" value="TreeGrafter"/>
</dbReference>
<protein>
    <submittedName>
        <fullName evidence="10">AP180 N-terminal homology (ANTH) domain</fullName>
    </submittedName>
</protein>
<dbReference type="PANTHER" id="PTHR22951:SF70">
    <property type="entry name" value="OS11G0244600 PROTEIN"/>
    <property type="match status" value="1"/>
</dbReference>